<feature type="region of interest" description="Disordered" evidence="1">
    <location>
        <begin position="137"/>
        <end position="327"/>
    </location>
</feature>
<dbReference type="AlphaFoldDB" id="A0A9J7MKI4"/>
<protein>
    <submittedName>
        <fullName evidence="3">Spore wall protein 2-like</fullName>
    </submittedName>
</protein>
<dbReference type="OrthoDB" id="10560027at2759"/>
<sequence length="364" mass="39677">MSAASTSTVSRCQRRNKKVVSARALLYTELGYIDSLTEKSTAALHQVCLSDGITIDDILAGNYRGRGVSRAAVEAARSELDSDRHIKGDPNLRNWSTDARHAVFLHKNGAQAVHQDGDKVVDDTEDEVRQGCEDAEHELEECSADRTARGGGDVADITQREREDSTAARGEREDENMECAAGGERKENRECAAGGEREDNTECAAGGEREDNTECAAGGEREDNMKCAAGGEREDNTECAAGGEREDNTECAAGGEREDNTECAAGGEREDNTECAASGEREEENRECATGGEREDNTECAAGGEREEENRECVEGRAKEERPAPVPRARRGRLMDFRRCITGIGRRMRKLLQCCNCLNPDTED</sequence>
<feature type="compositionally biased region" description="Basic and acidic residues" evidence="1">
    <location>
        <begin position="183"/>
        <end position="200"/>
    </location>
</feature>
<evidence type="ECO:0000313" key="3">
    <source>
        <dbReference type="RefSeq" id="XP_035670444.1"/>
    </source>
</evidence>
<feature type="compositionally biased region" description="Basic and acidic residues" evidence="1">
    <location>
        <begin position="158"/>
        <end position="172"/>
    </location>
</feature>
<dbReference type="Proteomes" id="UP000001554">
    <property type="component" value="Chromosome 3"/>
</dbReference>
<reference evidence="3" key="2">
    <citation type="submission" date="2025-08" db="UniProtKB">
        <authorList>
            <consortium name="RefSeq"/>
        </authorList>
    </citation>
    <scope>IDENTIFICATION</scope>
    <source>
        <strain evidence="3">S238N-H82</strain>
        <tissue evidence="3">Testes</tissue>
    </source>
</reference>
<feature type="compositionally biased region" description="Basic and acidic residues" evidence="1">
    <location>
        <begin position="304"/>
        <end position="323"/>
    </location>
</feature>
<evidence type="ECO:0000256" key="1">
    <source>
        <dbReference type="SAM" id="MobiDB-lite"/>
    </source>
</evidence>
<evidence type="ECO:0000313" key="2">
    <source>
        <dbReference type="Proteomes" id="UP000001554"/>
    </source>
</evidence>
<feature type="compositionally biased region" description="Basic and acidic residues" evidence="1">
    <location>
        <begin position="219"/>
        <end position="236"/>
    </location>
</feature>
<accession>A0A9J7MKI4</accession>
<name>A0A9J7MKI4_BRAFL</name>
<proteinExistence type="predicted"/>
<gene>
    <name evidence="3" type="primary">LOC118411998</name>
</gene>
<dbReference type="KEGG" id="bfo:118411998"/>
<organism evidence="2 3">
    <name type="scientific">Branchiostoma floridae</name>
    <name type="common">Florida lancelet</name>
    <name type="synonym">Amphioxus</name>
    <dbReference type="NCBI Taxonomy" id="7739"/>
    <lineage>
        <taxon>Eukaryota</taxon>
        <taxon>Metazoa</taxon>
        <taxon>Chordata</taxon>
        <taxon>Cephalochordata</taxon>
        <taxon>Leptocardii</taxon>
        <taxon>Amphioxiformes</taxon>
        <taxon>Branchiostomatidae</taxon>
        <taxon>Branchiostoma</taxon>
    </lineage>
</organism>
<feature type="compositionally biased region" description="Basic and acidic residues" evidence="1">
    <location>
        <begin position="279"/>
        <end position="297"/>
    </location>
</feature>
<dbReference type="RefSeq" id="XP_035670444.1">
    <property type="nucleotide sequence ID" value="XM_035814551.1"/>
</dbReference>
<dbReference type="GeneID" id="118411998"/>
<keyword evidence="2" id="KW-1185">Reference proteome</keyword>
<reference evidence="2" key="1">
    <citation type="journal article" date="2020" name="Nat. Ecol. Evol.">
        <title>Deeply conserved synteny resolves early events in vertebrate evolution.</title>
        <authorList>
            <person name="Simakov O."/>
            <person name="Marletaz F."/>
            <person name="Yue J.X."/>
            <person name="O'Connell B."/>
            <person name="Jenkins J."/>
            <person name="Brandt A."/>
            <person name="Calef R."/>
            <person name="Tung C.H."/>
            <person name="Huang T.K."/>
            <person name="Schmutz J."/>
            <person name="Satoh N."/>
            <person name="Yu J.K."/>
            <person name="Putnam N.H."/>
            <person name="Green R.E."/>
            <person name="Rokhsar D.S."/>
        </authorList>
    </citation>
    <scope>NUCLEOTIDE SEQUENCE [LARGE SCALE GENOMIC DNA]</scope>
    <source>
        <strain evidence="2">S238N-H82</strain>
    </source>
</reference>